<keyword evidence="3 6" id="KW-0378">Hydrolase</keyword>
<dbReference type="PANTHER" id="PTHR46470">
    <property type="entry name" value="N-ACYLNEURAMINATE-9-PHOSPHATASE"/>
    <property type="match status" value="1"/>
</dbReference>
<evidence type="ECO:0000256" key="1">
    <source>
        <dbReference type="ARBA" id="ARBA00001946"/>
    </source>
</evidence>
<dbReference type="Proteomes" id="UP000185687">
    <property type="component" value="Unassembled WGS sequence"/>
</dbReference>
<comment type="similarity">
    <text evidence="2">Belongs to the HAD-like hydrolase superfamily.</text>
</comment>
<dbReference type="AlphaFoldDB" id="A0A1N7E0V4"/>
<dbReference type="Proteomes" id="UP000187321">
    <property type="component" value="Chromosome"/>
</dbReference>
<dbReference type="InterPro" id="IPR051400">
    <property type="entry name" value="HAD-like_hydrolase"/>
</dbReference>
<dbReference type="PRINTS" id="PR00413">
    <property type="entry name" value="HADHALOGNASE"/>
</dbReference>
<dbReference type="RefSeq" id="WP_076582099.1">
    <property type="nucleotide sequence ID" value="NZ_CP019327.1"/>
</dbReference>
<dbReference type="STRING" id="588898.BB347_06415"/>
<evidence type="ECO:0000313" key="8">
    <source>
        <dbReference type="Proteomes" id="UP000187321"/>
    </source>
</evidence>
<dbReference type="NCBIfam" id="TIGR01549">
    <property type="entry name" value="HAD-SF-IA-v1"/>
    <property type="match status" value="1"/>
</dbReference>
<dbReference type="GO" id="GO:0016787">
    <property type="term" value="F:hydrolase activity"/>
    <property type="evidence" value="ECO:0007669"/>
    <property type="project" value="UniProtKB-KW"/>
</dbReference>
<proteinExistence type="inferred from homology"/>
<dbReference type="OrthoDB" id="131325at2157"/>
<dbReference type="GeneID" id="30955560"/>
<dbReference type="KEGG" id="hda:BB347_06415"/>
<protein>
    <submittedName>
        <fullName evidence="5">HAD family hydrolase</fullName>
    </submittedName>
    <submittedName>
        <fullName evidence="6">Putative hydrolase of the HAD superfamily</fullName>
    </submittedName>
</protein>
<sequence length="231" mass="24827">MLRAVVFDLDYTLAVPSRTREMILQDATAEAGAPELSREAYLEAHGENLTRETREPIFADLLEDRETDADPATLAKTYRETIAESLEALPGVEAMLEDLTEEYRVGLLTNGPVRAQRDKLETLGWEDAFDAALVTGELEAGKPDPRAFEAITTELDVDPAEALYVGDDVEADVAGGTNAGLSVVQVLLEDGPGKDPRADAAVEQSAIADSLPEVVASLERRVGVSSDASNR</sequence>
<evidence type="ECO:0000313" key="5">
    <source>
        <dbReference type="EMBL" id="APX96282.1"/>
    </source>
</evidence>
<dbReference type="EMBL" id="CP019327">
    <property type="protein sequence ID" value="APX96282.1"/>
    <property type="molecule type" value="Genomic_DNA"/>
</dbReference>
<keyword evidence="4" id="KW-0460">Magnesium</keyword>
<accession>A0A1N7E0V4</accession>
<dbReference type="GO" id="GO:0044281">
    <property type="term" value="P:small molecule metabolic process"/>
    <property type="evidence" value="ECO:0007669"/>
    <property type="project" value="UniProtKB-ARBA"/>
</dbReference>
<evidence type="ECO:0000256" key="4">
    <source>
        <dbReference type="ARBA" id="ARBA00022842"/>
    </source>
</evidence>
<dbReference type="InterPro" id="IPR006439">
    <property type="entry name" value="HAD-SF_hydro_IA"/>
</dbReference>
<dbReference type="EMBL" id="FTNP01000003">
    <property type="protein sequence ID" value="SIR81565.1"/>
    <property type="molecule type" value="Genomic_DNA"/>
</dbReference>
<gene>
    <name evidence="5" type="ORF">BB347_06415</name>
    <name evidence="6" type="ORF">SAMN05421809_2369</name>
</gene>
<evidence type="ECO:0000256" key="3">
    <source>
        <dbReference type="ARBA" id="ARBA00022801"/>
    </source>
</evidence>
<dbReference type="Pfam" id="PF13419">
    <property type="entry name" value="HAD_2"/>
    <property type="match status" value="1"/>
</dbReference>
<dbReference type="SFLD" id="SFLDG01129">
    <property type="entry name" value="C1.5:_HAD__Beta-PGM__Phosphata"/>
    <property type="match status" value="1"/>
</dbReference>
<dbReference type="SUPFAM" id="SSF56784">
    <property type="entry name" value="HAD-like"/>
    <property type="match status" value="1"/>
</dbReference>
<dbReference type="InterPro" id="IPR023214">
    <property type="entry name" value="HAD_sf"/>
</dbReference>
<dbReference type="Gene3D" id="3.40.50.1000">
    <property type="entry name" value="HAD superfamily/HAD-like"/>
    <property type="match status" value="1"/>
</dbReference>
<name>A0A1N7E0V4_9EURY</name>
<organism evidence="6 7">
    <name type="scientific">Natronorubrum daqingense</name>
    <dbReference type="NCBI Taxonomy" id="588898"/>
    <lineage>
        <taxon>Archaea</taxon>
        <taxon>Methanobacteriati</taxon>
        <taxon>Methanobacteriota</taxon>
        <taxon>Stenosarchaea group</taxon>
        <taxon>Halobacteria</taxon>
        <taxon>Halobacteriales</taxon>
        <taxon>Natrialbaceae</taxon>
        <taxon>Natronorubrum</taxon>
    </lineage>
</organism>
<dbReference type="NCBIfam" id="TIGR01509">
    <property type="entry name" value="HAD-SF-IA-v3"/>
    <property type="match status" value="1"/>
</dbReference>
<dbReference type="Gene3D" id="1.20.120.710">
    <property type="entry name" value="Haloacid dehalogenase hydrolase-like domain"/>
    <property type="match status" value="1"/>
</dbReference>
<keyword evidence="7" id="KW-1185">Reference proteome</keyword>
<dbReference type="InterPro" id="IPR036412">
    <property type="entry name" value="HAD-like_sf"/>
</dbReference>
<evidence type="ECO:0000313" key="7">
    <source>
        <dbReference type="Proteomes" id="UP000185687"/>
    </source>
</evidence>
<comment type="cofactor">
    <cofactor evidence="1">
        <name>Mg(2+)</name>
        <dbReference type="ChEBI" id="CHEBI:18420"/>
    </cofactor>
</comment>
<dbReference type="InterPro" id="IPR041492">
    <property type="entry name" value="HAD_2"/>
</dbReference>
<evidence type="ECO:0000256" key="2">
    <source>
        <dbReference type="ARBA" id="ARBA00007958"/>
    </source>
</evidence>
<dbReference type="SFLD" id="SFLDS00003">
    <property type="entry name" value="Haloacid_Dehalogenase"/>
    <property type="match status" value="1"/>
</dbReference>
<reference evidence="6 7" key="2">
    <citation type="submission" date="2017-01" db="EMBL/GenBank/DDBJ databases">
        <authorList>
            <person name="Mah S.A."/>
            <person name="Swanson W.J."/>
            <person name="Moy G.W."/>
            <person name="Vacquier V.D."/>
        </authorList>
    </citation>
    <scope>NUCLEOTIDE SEQUENCE [LARGE SCALE GENOMIC DNA]</scope>
    <source>
        <strain evidence="6 7">CGMCC 1.8909</strain>
    </source>
</reference>
<reference evidence="5 8" key="1">
    <citation type="submission" date="2017-01" db="EMBL/GenBank/DDBJ databases">
        <title>Complete genome sequence of Haloterrigena daqingensis type strain (JX313T).</title>
        <authorList>
            <person name="Shuang W."/>
        </authorList>
    </citation>
    <scope>NUCLEOTIDE SEQUENCE [LARGE SCALE GENOMIC DNA]</scope>
    <source>
        <strain evidence="5 8">JX313</strain>
    </source>
</reference>
<evidence type="ECO:0000313" key="6">
    <source>
        <dbReference type="EMBL" id="SIR81565.1"/>
    </source>
</evidence>